<reference evidence="9" key="1">
    <citation type="submission" date="2021-01" db="EMBL/GenBank/DDBJ databases">
        <title>Active Sulfur Cycling in an Early Earth Analoge.</title>
        <authorList>
            <person name="Hahn C.R."/>
            <person name="Youssef N.H."/>
            <person name="Elshahed M."/>
        </authorList>
    </citation>
    <scope>NUCLEOTIDE SEQUENCE</scope>
    <source>
        <strain evidence="9">Zod_Metabat.1151</strain>
    </source>
</reference>
<accession>A0A938YYL3</accession>
<keyword evidence="3 8" id="KW-0808">Transferase</keyword>
<sequence length="44" mass="4982">MPYKCGKCGEIIKELPEGVIRCPVCAYKVLYKVRDPIAKDVQAR</sequence>
<evidence type="ECO:0000256" key="2">
    <source>
        <dbReference type="ARBA" id="ARBA00022490"/>
    </source>
</evidence>
<dbReference type="Proteomes" id="UP000809243">
    <property type="component" value="Unassembled WGS sequence"/>
</dbReference>
<keyword evidence="1 8" id="KW-0240">DNA-directed RNA polymerase</keyword>
<keyword evidence="4 8" id="KW-0548">Nucleotidyltransferase</keyword>
<dbReference type="SMART" id="SM00659">
    <property type="entry name" value="RPOLCX"/>
    <property type="match status" value="1"/>
</dbReference>
<dbReference type="GO" id="GO:0003677">
    <property type="term" value="F:DNA binding"/>
    <property type="evidence" value="ECO:0007669"/>
    <property type="project" value="InterPro"/>
</dbReference>
<name>A0A938YYL3_9ARCH</name>
<dbReference type="AlphaFoldDB" id="A0A938YYL3"/>
<evidence type="ECO:0000256" key="8">
    <source>
        <dbReference type="HAMAP-Rule" id="MF_00615"/>
    </source>
</evidence>
<feature type="binding site" evidence="8">
    <location>
        <position position="22"/>
    </location>
    <ligand>
        <name>Zn(2+)</name>
        <dbReference type="ChEBI" id="CHEBI:29105"/>
    </ligand>
</feature>
<dbReference type="Gene3D" id="2.20.28.30">
    <property type="entry name" value="RNA polymerase ii, chain L"/>
    <property type="match status" value="1"/>
</dbReference>
<dbReference type="EMBL" id="JAFGDB010000077">
    <property type="protein sequence ID" value="MBN2067723.1"/>
    <property type="molecule type" value="Genomic_DNA"/>
</dbReference>
<comment type="subunit">
    <text evidence="8">Part of the RNA polymerase complex.</text>
</comment>
<dbReference type="GO" id="GO:0000428">
    <property type="term" value="C:DNA-directed RNA polymerase complex"/>
    <property type="evidence" value="ECO:0007669"/>
    <property type="project" value="UniProtKB-KW"/>
</dbReference>
<keyword evidence="2 8" id="KW-0963">Cytoplasm</keyword>
<feature type="binding site" evidence="8">
    <location>
        <position position="25"/>
    </location>
    <ligand>
        <name>Zn(2+)</name>
        <dbReference type="ChEBI" id="CHEBI:29105"/>
    </ligand>
</feature>
<keyword evidence="6 8" id="KW-0862">Zinc</keyword>
<keyword evidence="7 8" id="KW-0804">Transcription</keyword>
<dbReference type="GO" id="GO:0005737">
    <property type="term" value="C:cytoplasm"/>
    <property type="evidence" value="ECO:0007669"/>
    <property type="project" value="UniProtKB-SubCell"/>
</dbReference>
<comment type="function">
    <text evidence="8">DNA-dependent RNA polymerase (RNAP) catalyzes the transcription of DNA into RNA using the four ribonucleoside triphosphates as substrates.</text>
</comment>
<proteinExistence type="inferred from homology"/>
<dbReference type="InterPro" id="IPR006591">
    <property type="entry name" value="RNAP_P/RPABC4"/>
</dbReference>
<evidence type="ECO:0000256" key="3">
    <source>
        <dbReference type="ARBA" id="ARBA00022679"/>
    </source>
</evidence>
<feature type="binding site" evidence="8">
    <location>
        <position position="8"/>
    </location>
    <ligand>
        <name>Zn(2+)</name>
        <dbReference type="ChEBI" id="CHEBI:29105"/>
    </ligand>
</feature>
<keyword evidence="5 8" id="KW-0479">Metal-binding</keyword>
<evidence type="ECO:0000256" key="7">
    <source>
        <dbReference type="ARBA" id="ARBA00023163"/>
    </source>
</evidence>
<dbReference type="GO" id="GO:0006351">
    <property type="term" value="P:DNA-templated transcription"/>
    <property type="evidence" value="ECO:0007669"/>
    <property type="project" value="UniProtKB-UniRule"/>
</dbReference>
<dbReference type="SUPFAM" id="SSF63393">
    <property type="entry name" value="RNA polymerase subunits"/>
    <property type="match status" value="1"/>
</dbReference>
<protein>
    <recommendedName>
        <fullName evidence="8">DNA-directed RNA polymerase subunit Rpo12</fullName>
        <ecNumber evidence="8">2.7.7.6</ecNumber>
    </recommendedName>
    <alternativeName>
        <fullName evidence="8">DNA-directed RNA polymerase subunit P</fullName>
    </alternativeName>
</protein>
<dbReference type="GO" id="GO:0003899">
    <property type="term" value="F:DNA-directed RNA polymerase activity"/>
    <property type="evidence" value="ECO:0007669"/>
    <property type="project" value="UniProtKB-UniRule"/>
</dbReference>
<dbReference type="GO" id="GO:0008270">
    <property type="term" value="F:zinc ion binding"/>
    <property type="evidence" value="ECO:0007669"/>
    <property type="project" value="UniProtKB-UniRule"/>
</dbReference>
<dbReference type="InterPro" id="IPR023464">
    <property type="entry name" value="Rpo12"/>
</dbReference>
<evidence type="ECO:0000313" key="10">
    <source>
        <dbReference type="Proteomes" id="UP000809243"/>
    </source>
</evidence>
<comment type="catalytic activity">
    <reaction evidence="8">
        <text>RNA(n) + a ribonucleoside 5'-triphosphate = RNA(n+1) + diphosphate</text>
        <dbReference type="Rhea" id="RHEA:21248"/>
        <dbReference type="Rhea" id="RHEA-COMP:14527"/>
        <dbReference type="Rhea" id="RHEA-COMP:17342"/>
        <dbReference type="ChEBI" id="CHEBI:33019"/>
        <dbReference type="ChEBI" id="CHEBI:61557"/>
        <dbReference type="ChEBI" id="CHEBI:140395"/>
        <dbReference type="EC" id="2.7.7.6"/>
    </reaction>
</comment>
<comment type="cofactor">
    <cofactor evidence="8">
        <name>Zn(2+)</name>
        <dbReference type="ChEBI" id="CHEBI:29105"/>
    </cofactor>
    <text evidence="8">Binds 1 zinc ion.</text>
</comment>
<dbReference type="HAMAP" id="MF_00615">
    <property type="entry name" value="RNApol_arch_Rpo12"/>
    <property type="match status" value="1"/>
</dbReference>
<dbReference type="Pfam" id="PF03604">
    <property type="entry name" value="Zn_ribbon_RPAB4"/>
    <property type="match status" value="1"/>
</dbReference>
<dbReference type="EC" id="2.7.7.6" evidence="8"/>
<evidence type="ECO:0000256" key="5">
    <source>
        <dbReference type="ARBA" id="ARBA00022723"/>
    </source>
</evidence>
<evidence type="ECO:0000313" key="9">
    <source>
        <dbReference type="EMBL" id="MBN2067723.1"/>
    </source>
</evidence>
<comment type="similarity">
    <text evidence="8">Belongs to the archaeal Rpo12/eukaryotic RPC10 RNA polymerase subunit family.</text>
</comment>
<comment type="subcellular location">
    <subcellularLocation>
        <location evidence="8">Cytoplasm</location>
    </subcellularLocation>
</comment>
<evidence type="ECO:0000256" key="4">
    <source>
        <dbReference type="ARBA" id="ARBA00022695"/>
    </source>
</evidence>
<evidence type="ECO:0000256" key="6">
    <source>
        <dbReference type="ARBA" id="ARBA00022833"/>
    </source>
</evidence>
<evidence type="ECO:0000256" key="1">
    <source>
        <dbReference type="ARBA" id="ARBA00022478"/>
    </source>
</evidence>
<dbReference type="InterPro" id="IPR029040">
    <property type="entry name" value="RPABC4/Spt4"/>
</dbReference>
<organism evidence="9 10">
    <name type="scientific">Candidatus Iainarchaeum sp</name>
    <dbReference type="NCBI Taxonomy" id="3101447"/>
    <lineage>
        <taxon>Archaea</taxon>
        <taxon>Candidatus Iainarchaeota</taxon>
        <taxon>Candidatus Iainarchaeia</taxon>
        <taxon>Candidatus Iainarchaeales</taxon>
        <taxon>Candidatus Iainarchaeaceae</taxon>
        <taxon>Candidatus Iainarchaeum</taxon>
    </lineage>
</organism>
<comment type="caution">
    <text evidence="9">The sequence shown here is derived from an EMBL/GenBank/DDBJ whole genome shotgun (WGS) entry which is preliminary data.</text>
</comment>
<gene>
    <name evidence="8" type="primary">rpo12</name>
    <name evidence="8" type="synonym">rpoP</name>
    <name evidence="9" type="ORF">JW744_04610</name>
</gene>